<keyword evidence="8" id="KW-0902">Two-component regulatory system</keyword>
<dbReference type="SMART" id="SM00388">
    <property type="entry name" value="HisKA"/>
    <property type="match status" value="1"/>
</dbReference>
<dbReference type="InterPro" id="IPR036097">
    <property type="entry name" value="HisK_dim/P_sf"/>
</dbReference>
<dbReference type="InterPro" id="IPR036890">
    <property type="entry name" value="HATPase_C_sf"/>
</dbReference>
<evidence type="ECO:0000259" key="9">
    <source>
        <dbReference type="PROSITE" id="PS50109"/>
    </source>
</evidence>
<dbReference type="EMBL" id="LT670817">
    <property type="protein sequence ID" value="SHH12205.1"/>
    <property type="molecule type" value="Genomic_DNA"/>
</dbReference>
<dbReference type="PROSITE" id="PS50109">
    <property type="entry name" value="HIS_KIN"/>
    <property type="match status" value="1"/>
</dbReference>
<evidence type="ECO:0000256" key="6">
    <source>
        <dbReference type="ARBA" id="ARBA00022777"/>
    </source>
</evidence>
<dbReference type="PRINTS" id="PR00344">
    <property type="entry name" value="BCTRLSENSOR"/>
</dbReference>
<keyword evidence="7" id="KW-0067">ATP-binding</keyword>
<comment type="catalytic activity">
    <reaction evidence="1">
        <text>ATP + protein L-histidine = ADP + protein N-phospho-L-histidine.</text>
        <dbReference type="EC" id="2.7.13.3"/>
    </reaction>
</comment>
<dbReference type="SMART" id="SM00387">
    <property type="entry name" value="HATPase_c"/>
    <property type="match status" value="1"/>
</dbReference>
<evidence type="ECO:0000256" key="7">
    <source>
        <dbReference type="ARBA" id="ARBA00022840"/>
    </source>
</evidence>
<evidence type="ECO:0000256" key="8">
    <source>
        <dbReference type="ARBA" id="ARBA00023012"/>
    </source>
</evidence>
<evidence type="ECO:0000256" key="3">
    <source>
        <dbReference type="ARBA" id="ARBA00022553"/>
    </source>
</evidence>
<dbReference type="InterPro" id="IPR003594">
    <property type="entry name" value="HATPase_dom"/>
</dbReference>
<dbReference type="GO" id="GO:0000155">
    <property type="term" value="F:phosphorelay sensor kinase activity"/>
    <property type="evidence" value="ECO:0007669"/>
    <property type="project" value="InterPro"/>
</dbReference>
<evidence type="ECO:0000256" key="1">
    <source>
        <dbReference type="ARBA" id="ARBA00000085"/>
    </source>
</evidence>
<dbReference type="InterPro" id="IPR005467">
    <property type="entry name" value="His_kinase_dom"/>
</dbReference>
<dbReference type="AlphaFoldDB" id="A0A1M5QDH8"/>
<dbReference type="Gene3D" id="3.30.565.10">
    <property type="entry name" value="Histidine kinase-like ATPase, C-terminal domain"/>
    <property type="match status" value="1"/>
</dbReference>
<dbReference type="CDD" id="cd00082">
    <property type="entry name" value="HisKA"/>
    <property type="match status" value="1"/>
</dbReference>
<evidence type="ECO:0000256" key="2">
    <source>
        <dbReference type="ARBA" id="ARBA00012438"/>
    </source>
</evidence>
<protein>
    <recommendedName>
        <fullName evidence="2">histidine kinase</fullName>
        <ecNumber evidence="2">2.7.13.3</ecNumber>
    </recommendedName>
</protein>
<dbReference type="InterPro" id="IPR004358">
    <property type="entry name" value="Sig_transdc_His_kin-like_C"/>
</dbReference>
<keyword evidence="6 10" id="KW-0418">Kinase</keyword>
<organism evidence="10 11">
    <name type="scientific">Bradyrhizobium erythrophlei</name>
    <dbReference type="NCBI Taxonomy" id="1437360"/>
    <lineage>
        <taxon>Bacteria</taxon>
        <taxon>Pseudomonadati</taxon>
        <taxon>Pseudomonadota</taxon>
        <taxon>Alphaproteobacteria</taxon>
        <taxon>Hyphomicrobiales</taxon>
        <taxon>Nitrobacteraceae</taxon>
        <taxon>Bradyrhizobium</taxon>
    </lineage>
</organism>
<evidence type="ECO:0000256" key="5">
    <source>
        <dbReference type="ARBA" id="ARBA00022741"/>
    </source>
</evidence>
<evidence type="ECO:0000313" key="10">
    <source>
        <dbReference type="EMBL" id="SHH12205.1"/>
    </source>
</evidence>
<dbReference type="SUPFAM" id="SSF47384">
    <property type="entry name" value="Homodimeric domain of signal transducing histidine kinase"/>
    <property type="match status" value="1"/>
</dbReference>
<dbReference type="Proteomes" id="UP000189796">
    <property type="component" value="Chromosome I"/>
</dbReference>
<dbReference type="GO" id="GO:0005524">
    <property type="term" value="F:ATP binding"/>
    <property type="evidence" value="ECO:0007669"/>
    <property type="project" value="UniProtKB-KW"/>
</dbReference>
<feature type="domain" description="Histidine kinase" evidence="9">
    <location>
        <begin position="359"/>
        <end position="574"/>
    </location>
</feature>
<name>A0A1M5QDH8_9BRAD</name>
<reference evidence="10 11" key="1">
    <citation type="submission" date="2016-11" db="EMBL/GenBank/DDBJ databases">
        <authorList>
            <person name="Jaros S."/>
            <person name="Januszkiewicz K."/>
            <person name="Wedrychowicz H."/>
        </authorList>
    </citation>
    <scope>NUCLEOTIDE SEQUENCE [LARGE SCALE GENOMIC DNA]</scope>
    <source>
        <strain evidence="10 11">GAS138</strain>
    </source>
</reference>
<dbReference type="RefSeq" id="WP_172842580.1">
    <property type="nucleotide sequence ID" value="NZ_LT670817.1"/>
</dbReference>
<accession>A0A1M5QDH8</accession>
<dbReference type="InterPro" id="IPR003661">
    <property type="entry name" value="HisK_dim/P_dom"/>
</dbReference>
<keyword evidence="4" id="KW-0808">Transferase</keyword>
<gene>
    <name evidence="10" type="ORF">SAMN05443248_3759</name>
</gene>
<proteinExistence type="predicted"/>
<keyword evidence="5" id="KW-0547">Nucleotide-binding</keyword>
<sequence>MAGSFRAELIKRSPEPIDLYEVSLDTARIQDPEDEGPFVEYIRAILLGRKLDLIVPVGAPAAFFMQRYRQRLFPTTPMLIVGADVRRIPSATLTEKDAAVLLDLDLPAYLKNILHLRPETTDIAVAVGNSPVERFWTSELHRDFQPFADRVNITWFNDLTLGEMLKRAATMPPQSVIFWFLLSEDAAGVPYSEDRALEAMRQVAVVPIFGMGDYQLGRGIVGGPLMQTSVLGREAAEAGLRILGGEMGGGINPPLVGFGAPVYDWRELQRWKIEEALLPHGSIVQFRQPTVWQQYRSQIIGALAIGLFQAALIAGLLLERQARKREAEQAGKARMETGRYRENLAHLVRVHTVGEMSTAIAHEVNQPLVAIKNYALAARRRLAGVMDAAKVEELLDKIEAQASRAGNVLQSLRAMVKKHDPETTEIEVGELIADAVKLVEMEIRNVNIRVESAISPDLPRVFGDGIQIQQVVLNLTRNAIEAIEEAGIANSVIKVGVVATAENEIAVSVADSGPGISPEDAEHIFDPFYSTKGGGLGVGLSISRAIVEAHGGRLSLAPNKGGGCVFQFTLPVANEGN</sequence>
<keyword evidence="3" id="KW-0597">Phosphoprotein</keyword>
<dbReference type="SUPFAM" id="SSF55874">
    <property type="entry name" value="ATPase domain of HSP90 chaperone/DNA topoisomerase II/histidine kinase"/>
    <property type="match status" value="1"/>
</dbReference>
<evidence type="ECO:0000256" key="4">
    <source>
        <dbReference type="ARBA" id="ARBA00022679"/>
    </source>
</evidence>
<evidence type="ECO:0000313" key="11">
    <source>
        <dbReference type="Proteomes" id="UP000189796"/>
    </source>
</evidence>
<dbReference type="PANTHER" id="PTHR43065">
    <property type="entry name" value="SENSOR HISTIDINE KINASE"/>
    <property type="match status" value="1"/>
</dbReference>
<dbReference type="Gene3D" id="1.10.287.130">
    <property type="match status" value="1"/>
</dbReference>
<dbReference type="EC" id="2.7.13.3" evidence="2"/>
<dbReference type="Pfam" id="PF02518">
    <property type="entry name" value="HATPase_c"/>
    <property type="match status" value="1"/>
</dbReference>
<dbReference type="PANTHER" id="PTHR43065:SF10">
    <property type="entry name" value="PEROXIDE STRESS-ACTIVATED HISTIDINE KINASE MAK3"/>
    <property type="match status" value="1"/>
</dbReference>